<gene>
    <name evidence="1" type="ORF">V6617_17415</name>
</gene>
<protein>
    <submittedName>
        <fullName evidence="1">Uncharacterized protein</fullName>
    </submittedName>
</protein>
<accession>A0ABZ2HZB2</accession>
<name>A0ABZ2HZB2_9HYPH</name>
<evidence type="ECO:0000313" key="1">
    <source>
        <dbReference type="EMBL" id="WWT32760.1"/>
    </source>
</evidence>
<evidence type="ECO:0000313" key="2">
    <source>
        <dbReference type="Proteomes" id="UP001369958"/>
    </source>
</evidence>
<reference evidence="1 2" key="1">
    <citation type="submission" date="2024-02" db="EMBL/GenBank/DDBJ databases">
        <title>Complete genome sequence of Pelagibacterium nitratireducens ZH15.</title>
        <authorList>
            <person name="Zhao L.H."/>
        </authorList>
    </citation>
    <scope>NUCLEOTIDE SEQUENCE [LARGE SCALE GENOMIC DNA]</scope>
    <source>
        <strain evidence="1 2">ZH15</strain>
    </source>
</reference>
<dbReference type="RefSeq" id="WP_338608182.1">
    <property type="nucleotide sequence ID" value="NZ_CP146275.1"/>
</dbReference>
<sequence>MLKAFFRFLTEPDPQIGTRPHNFEALDHLDLHTLADLPAYHPHQEVHCPMVAHDRPQSDC</sequence>
<proteinExistence type="predicted"/>
<keyword evidence="2" id="KW-1185">Reference proteome</keyword>
<dbReference type="Proteomes" id="UP001369958">
    <property type="component" value="Chromosome"/>
</dbReference>
<organism evidence="1 2">
    <name type="scientific">Pelagibacterium nitratireducens</name>
    <dbReference type="NCBI Taxonomy" id="1046114"/>
    <lineage>
        <taxon>Bacteria</taxon>
        <taxon>Pseudomonadati</taxon>
        <taxon>Pseudomonadota</taxon>
        <taxon>Alphaproteobacteria</taxon>
        <taxon>Hyphomicrobiales</taxon>
        <taxon>Devosiaceae</taxon>
        <taxon>Pelagibacterium</taxon>
    </lineage>
</organism>
<dbReference type="EMBL" id="CP146275">
    <property type="protein sequence ID" value="WWT32760.1"/>
    <property type="molecule type" value="Genomic_DNA"/>
</dbReference>